<feature type="compositionally biased region" description="Basic and acidic residues" evidence="1">
    <location>
        <begin position="85"/>
        <end position="94"/>
    </location>
</feature>
<proteinExistence type="predicted"/>
<gene>
    <name evidence="2" type="ORF">HCN44_010408</name>
</gene>
<feature type="region of interest" description="Disordered" evidence="1">
    <location>
        <begin position="71"/>
        <end position="94"/>
    </location>
</feature>
<protein>
    <submittedName>
        <fullName evidence="2">Uncharacterized protein</fullName>
    </submittedName>
</protein>
<feature type="region of interest" description="Disordered" evidence="1">
    <location>
        <begin position="13"/>
        <end position="35"/>
    </location>
</feature>
<sequence>MVKFRNNNNITKLNTDIDKSDEITTDIDKSDKITTDIDKSGELETDIERSVTKPLKRKLNNEINLNQIENNVNNNNNLSRRRSGRIKDLPNKKI</sequence>
<dbReference type="AlphaFoldDB" id="A0A834Y4K7"/>
<accession>A0A834Y4K7</accession>
<evidence type="ECO:0000313" key="2">
    <source>
        <dbReference type="EMBL" id="KAF7998471.1"/>
    </source>
</evidence>
<reference evidence="2 3" key="1">
    <citation type="submission" date="2020-08" db="EMBL/GenBank/DDBJ databases">
        <title>Aphidius gifuensis genome sequencing and assembly.</title>
        <authorList>
            <person name="Du Z."/>
        </authorList>
    </citation>
    <scope>NUCLEOTIDE SEQUENCE [LARGE SCALE GENOMIC DNA]</scope>
    <source>
        <strain evidence="2">YNYX2018</strain>
        <tissue evidence="2">Adults</tissue>
    </source>
</reference>
<dbReference type="Proteomes" id="UP000639338">
    <property type="component" value="Unassembled WGS sequence"/>
</dbReference>
<comment type="caution">
    <text evidence="2">The sequence shown here is derived from an EMBL/GenBank/DDBJ whole genome shotgun (WGS) entry which is preliminary data.</text>
</comment>
<evidence type="ECO:0000256" key="1">
    <source>
        <dbReference type="SAM" id="MobiDB-lite"/>
    </source>
</evidence>
<organism evidence="2 3">
    <name type="scientific">Aphidius gifuensis</name>
    <name type="common">Parasitoid wasp</name>
    <dbReference type="NCBI Taxonomy" id="684658"/>
    <lineage>
        <taxon>Eukaryota</taxon>
        <taxon>Metazoa</taxon>
        <taxon>Ecdysozoa</taxon>
        <taxon>Arthropoda</taxon>
        <taxon>Hexapoda</taxon>
        <taxon>Insecta</taxon>
        <taxon>Pterygota</taxon>
        <taxon>Neoptera</taxon>
        <taxon>Endopterygota</taxon>
        <taxon>Hymenoptera</taxon>
        <taxon>Apocrita</taxon>
        <taxon>Ichneumonoidea</taxon>
        <taxon>Braconidae</taxon>
        <taxon>Aphidiinae</taxon>
        <taxon>Aphidius</taxon>
    </lineage>
</organism>
<feature type="compositionally biased region" description="Basic and acidic residues" evidence="1">
    <location>
        <begin position="15"/>
        <end position="35"/>
    </location>
</feature>
<dbReference type="EMBL" id="JACMRX010000001">
    <property type="protein sequence ID" value="KAF7998471.1"/>
    <property type="molecule type" value="Genomic_DNA"/>
</dbReference>
<name>A0A834Y4K7_APHGI</name>
<evidence type="ECO:0000313" key="3">
    <source>
        <dbReference type="Proteomes" id="UP000639338"/>
    </source>
</evidence>
<keyword evidence="3" id="KW-1185">Reference proteome</keyword>